<comment type="similarity">
    <text evidence="9">Belongs to the zinc-containing alcohol dehydrogenase family. Glucose 1-dehydrogenase subfamily.</text>
</comment>
<evidence type="ECO:0000256" key="9">
    <source>
        <dbReference type="HAMAP-Rule" id="MF_02127"/>
    </source>
</evidence>
<evidence type="ECO:0000256" key="5">
    <source>
        <dbReference type="ARBA" id="ARBA00022857"/>
    </source>
</evidence>
<comment type="cofactor">
    <cofactor evidence="1">
        <name>Zn(2+)</name>
        <dbReference type="ChEBI" id="CHEBI:29105"/>
    </cofactor>
</comment>
<dbReference type="PANTHER" id="PTHR43189:SF2">
    <property type="entry name" value="GLUCOSE 1-DEHYDROGENASE"/>
    <property type="match status" value="1"/>
</dbReference>
<dbReference type="Gene3D" id="3.40.50.720">
    <property type="entry name" value="NAD(P)-binding Rossmann-like Domain"/>
    <property type="match status" value="1"/>
</dbReference>
<dbReference type="OrthoDB" id="41394at2157"/>
<comment type="caution">
    <text evidence="9">Lacks conserved residue(s) required for the propagation of feature annotation.</text>
</comment>
<name>A0A1I0QU36_9EURY</name>
<dbReference type="InterPro" id="IPR036291">
    <property type="entry name" value="NAD(P)-bd_dom_sf"/>
</dbReference>
<proteinExistence type="inferred from homology"/>
<dbReference type="SUPFAM" id="SSF51735">
    <property type="entry name" value="NAD(P)-binding Rossmann-fold domains"/>
    <property type="match status" value="1"/>
</dbReference>
<dbReference type="GO" id="GO:0019595">
    <property type="term" value="P:non-phosphorylated glucose catabolic process"/>
    <property type="evidence" value="ECO:0007669"/>
    <property type="project" value="UniProtKB-UniRule"/>
</dbReference>
<gene>
    <name evidence="9" type="primary">gdh</name>
    <name evidence="12" type="ORF">SAMN05216285_3924</name>
</gene>
<dbReference type="GO" id="GO:0047934">
    <property type="term" value="F:glucose 1-dehydrogenase (NAD+) activity"/>
    <property type="evidence" value="ECO:0007669"/>
    <property type="project" value="RHEA"/>
</dbReference>
<feature type="binding site" evidence="9">
    <location>
        <position position="114"/>
    </location>
    <ligand>
        <name>substrate</name>
    </ligand>
</feature>
<sequence>MQAVALVPDGPELRVIETERPSPDDGEALIRTLAVGIDGSDRRIVAGEIGGDVPAGADHLVLGHEAVGVVADANGTGLAEGEVVAPLVRRPVDAGSRFAENGELDVAPPGTFHECGITGAHGYMAEYFTANPEHLASVPDSRAEYGFFVEPASLLEKSLEQAFAARSAFAWRPERAFVLGNGNLGLLALARLATGDEFARTYCLGRRDRPDPTIDFIEAVGATYVDSRETPVADFADTHAPADYVFETTGYPKHAVDAVRALAPNGVATVQGIPEESDSFAVDCGAFHSELVVTNKALLGVVNSRRSHFEAAAEWLGDVPKSVLDDLVTGIYGLDEIEAAFANSPETLKSVVSFDL</sequence>
<dbReference type="Pfam" id="PF08240">
    <property type="entry name" value="ADH_N"/>
    <property type="match status" value="1"/>
</dbReference>
<dbReference type="InterPro" id="IPR031640">
    <property type="entry name" value="Glu_dehyd_C"/>
</dbReference>
<evidence type="ECO:0000256" key="2">
    <source>
        <dbReference type="ARBA" id="ARBA00022723"/>
    </source>
</evidence>
<feature type="binding site" evidence="9">
    <location>
        <begin position="181"/>
        <end position="184"/>
    </location>
    <ligand>
        <name>NADP(+)</name>
        <dbReference type="ChEBI" id="CHEBI:58349"/>
    </ligand>
</feature>
<evidence type="ECO:0000313" key="12">
    <source>
        <dbReference type="EMBL" id="SEW30925.1"/>
    </source>
</evidence>
<dbReference type="InterPro" id="IPR011032">
    <property type="entry name" value="GroES-like_sf"/>
</dbReference>
<dbReference type="GO" id="GO:0008270">
    <property type="term" value="F:zinc ion binding"/>
    <property type="evidence" value="ECO:0007669"/>
    <property type="project" value="UniProtKB-UniRule"/>
</dbReference>
<dbReference type="EMBL" id="FOIS01000005">
    <property type="protein sequence ID" value="SEW30925.1"/>
    <property type="molecule type" value="Genomic_DNA"/>
</dbReference>
<dbReference type="eggNOG" id="arCOG01459">
    <property type="taxonomic scope" value="Archaea"/>
</dbReference>
<evidence type="ECO:0000256" key="6">
    <source>
        <dbReference type="ARBA" id="ARBA00023002"/>
    </source>
</evidence>
<feature type="binding site" evidence="9">
    <location>
        <begin position="301"/>
        <end position="303"/>
    </location>
    <ligand>
        <name>NADP(+)</name>
        <dbReference type="ChEBI" id="CHEBI:58349"/>
    </ligand>
</feature>
<evidence type="ECO:0000256" key="3">
    <source>
        <dbReference type="ARBA" id="ARBA00022741"/>
    </source>
</evidence>
<dbReference type="InterPro" id="IPR026583">
    <property type="entry name" value="Glc_1-DH_arc"/>
</dbReference>
<keyword evidence="2 9" id="KW-0479">Metal-binding</keyword>
<reference evidence="13" key="1">
    <citation type="submission" date="2016-10" db="EMBL/GenBank/DDBJ databases">
        <authorList>
            <person name="Varghese N."/>
        </authorList>
    </citation>
    <scope>NUCLEOTIDE SEQUENCE [LARGE SCALE GENOMIC DNA]</scope>
    <source>
        <strain evidence="13">CGMCC 1.12284</strain>
    </source>
</reference>
<keyword evidence="4 9" id="KW-0862">Zinc</keyword>
<keyword evidence="8 9" id="KW-0119">Carbohydrate metabolism</keyword>
<feature type="binding site" evidence="9">
    <location>
        <position position="40"/>
    </location>
    <ligand>
        <name>substrate</name>
    </ligand>
</feature>
<evidence type="ECO:0000256" key="8">
    <source>
        <dbReference type="ARBA" id="ARBA00023277"/>
    </source>
</evidence>
<feature type="binding site" evidence="9">
    <location>
        <position position="150"/>
    </location>
    <ligand>
        <name>substrate</name>
    </ligand>
</feature>
<dbReference type="Gene3D" id="3.90.180.10">
    <property type="entry name" value="Medium-chain alcohol dehydrogenases, catalytic domain"/>
    <property type="match status" value="1"/>
</dbReference>
<keyword evidence="13" id="KW-1185">Reference proteome</keyword>
<dbReference type="STRING" id="1202768.SAMN05216285_3924"/>
<evidence type="ECO:0000313" key="13">
    <source>
        <dbReference type="Proteomes" id="UP000183275"/>
    </source>
</evidence>
<evidence type="ECO:0000256" key="7">
    <source>
        <dbReference type="ARBA" id="ARBA00023027"/>
    </source>
</evidence>
<evidence type="ECO:0000259" key="11">
    <source>
        <dbReference type="Pfam" id="PF16912"/>
    </source>
</evidence>
<comment type="catalytic activity">
    <reaction evidence="9">
        <text>D-glucose + NADP(+) = D-glucono-1,5-lactone + NADPH + H(+)</text>
        <dbReference type="Rhea" id="RHEA:14405"/>
        <dbReference type="ChEBI" id="CHEBI:4167"/>
        <dbReference type="ChEBI" id="CHEBI:15378"/>
        <dbReference type="ChEBI" id="CHEBI:16217"/>
        <dbReference type="ChEBI" id="CHEBI:57783"/>
        <dbReference type="ChEBI" id="CHEBI:58349"/>
        <dbReference type="EC" id="1.1.1.47"/>
    </reaction>
</comment>
<dbReference type="SUPFAM" id="SSF50129">
    <property type="entry name" value="GroES-like"/>
    <property type="match status" value="1"/>
</dbReference>
<evidence type="ECO:0000256" key="4">
    <source>
        <dbReference type="ARBA" id="ARBA00022833"/>
    </source>
</evidence>
<keyword evidence="5 9" id="KW-0521">NADP</keyword>
<dbReference type="HAMAP" id="MF_02127">
    <property type="entry name" value="Glucose_DH"/>
    <property type="match status" value="1"/>
</dbReference>
<feature type="domain" description="Glucose dehydrogenase C-terminal" evidence="11">
    <location>
        <begin position="143"/>
        <end position="354"/>
    </location>
</feature>
<dbReference type="EC" id="1.1.1.47" evidence="9"/>
<dbReference type="RefSeq" id="WP_049989908.1">
    <property type="nucleotide sequence ID" value="NZ_FOIS01000005.1"/>
</dbReference>
<dbReference type="Pfam" id="PF16912">
    <property type="entry name" value="Glu_dehyd_C"/>
    <property type="match status" value="1"/>
</dbReference>
<dbReference type="GO" id="GO:0047935">
    <property type="term" value="F:glucose 1-dehydrogenase (NADP+) activity"/>
    <property type="evidence" value="ECO:0007669"/>
    <property type="project" value="RHEA"/>
</dbReference>
<keyword evidence="3 9" id="KW-0547">Nucleotide-binding</keyword>
<dbReference type="GO" id="GO:0070403">
    <property type="term" value="F:NAD+ binding"/>
    <property type="evidence" value="ECO:0007669"/>
    <property type="project" value="UniProtKB-UniRule"/>
</dbReference>
<dbReference type="GO" id="GO:0005536">
    <property type="term" value="F:D-glucose binding"/>
    <property type="evidence" value="ECO:0007669"/>
    <property type="project" value="UniProtKB-UniRule"/>
</dbReference>
<feature type="binding site" evidence="9">
    <location>
        <begin position="206"/>
        <end position="207"/>
    </location>
    <ligand>
        <name>NADP(+)</name>
        <dbReference type="ChEBI" id="CHEBI:58349"/>
    </ligand>
</feature>
<comment type="function">
    <text evidence="9">Catalyzes the NAD(P)(+)-dependent oxidation of D-glucose to D-gluconate via gluconolactone. Can utilize both NAD(+) and NADP(+) as electron acceptor. Is involved in the degradation of glucose through a modified Entner-Doudoroff pathway.</text>
</comment>
<keyword evidence="7 9" id="KW-0520">NAD</keyword>
<accession>A0A1I0QU36</accession>
<feature type="binding site" evidence="9">
    <location>
        <position position="303"/>
    </location>
    <ligand>
        <name>substrate</name>
    </ligand>
</feature>
<dbReference type="GO" id="GO:0070401">
    <property type="term" value="F:NADP+ binding"/>
    <property type="evidence" value="ECO:0007669"/>
    <property type="project" value="UniProtKB-UniRule"/>
</dbReference>
<dbReference type="InterPro" id="IPR013154">
    <property type="entry name" value="ADH-like_N"/>
</dbReference>
<evidence type="ECO:0000256" key="1">
    <source>
        <dbReference type="ARBA" id="ARBA00001947"/>
    </source>
</evidence>
<keyword evidence="6 9" id="KW-0560">Oxidoreductase</keyword>
<dbReference type="PANTHER" id="PTHR43189">
    <property type="entry name" value="ZINC-TYPE ALCOHOL DEHYDROGENASE-LIKE PROTEIN C1198.01-RELATED"/>
    <property type="match status" value="1"/>
</dbReference>
<comment type="catalytic activity">
    <reaction evidence="9">
        <text>D-glucose + NAD(+) = D-glucono-1,5-lactone + NADH + H(+)</text>
        <dbReference type="Rhea" id="RHEA:14293"/>
        <dbReference type="ChEBI" id="CHEBI:4167"/>
        <dbReference type="ChEBI" id="CHEBI:15378"/>
        <dbReference type="ChEBI" id="CHEBI:16217"/>
        <dbReference type="ChEBI" id="CHEBI:57540"/>
        <dbReference type="ChEBI" id="CHEBI:57945"/>
        <dbReference type="EC" id="1.1.1.47"/>
    </reaction>
</comment>
<dbReference type="AlphaFoldDB" id="A0A1I0QU36"/>
<dbReference type="Proteomes" id="UP000183275">
    <property type="component" value="Unassembled WGS sequence"/>
</dbReference>
<protein>
    <recommendedName>
        <fullName evidence="9">Glucose 1-dehydrogenase</fullName>
        <shortName evidence="9">GDH</shortName>
        <shortName evidence="9">GlcDH</shortName>
        <ecNumber evidence="9">1.1.1.47</ecNumber>
    </recommendedName>
</protein>
<feature type="domain" description="Alcohol dehydrogenase-like N-terminal" evidence="10">
    <location>
        <begin position="25"/>
        <end position="140"/>
    </location>
</feature>
<organism evidence="12 13">
    <name type="scientific">Natrinema salifodinae</name>
    <dbReference type="NCBI Taxonomy" id="1202768"/>
    <lineage>
        <taxon>Archaea</taxon>
        <taxon>Methanobacteriati</taxon>
        <taxon>Methanobacteriota</taxon>
        <taxon>Stenosarchaea group</taxon>
        <taxon>Halobacteria</taxon>
        <taxon>Halobacteriales</taxon>
        <taxon>Natrialbaceae</taxon>
        <taxon>Natrinema</taxon>
    </lineage>
</organism>
<evidence type="ECO:0000259" key="10">
    <source>
        <dbReference type="Pfam" id="PF08240"/>
    </source>
</evidence>